<protein>
    <recommendedName>
        <fullName evidence="6">SET domain-containing protein</fullName>
    </recommendedName>
</protein>
<evidence type="ECO:0000259" key="3">
    <source>
        <dbReference type="PROSITE" id="PS51184"/>
    </source>
</evidence>
<dbReference type="Gene3D" id="2.60.120.650">
    <property type="entry name" value="Cupin"/>
    <property type="match status" value="1"/>
</dbReference>
<dbReference type="AlphaFoldDB" id="A0A0D2CEH6"/>
<feature type="region of interest" description="Disordered" evidence="1">
    <location>
        <begin position="527"/>
        <end position="589"/>
    </location>
</feature>
<dbReference type="SMART" id="SM00558">
    <property type="entry name" value="JmjC"/>
    <property type="match status" value="1"/>
</dbReference>
<gene>
    <name evidence="4" type="ORF">PV04_10318</name>
</gene>
<dbReference type="GO" id="GO:0032452">
    <property type="term" value="F:histone demethylase activity"/>
    <property type="evidence" value="ECO:0007669"/>
    <property type="project" value="TreeGrafter"/>
</dbReference>
<feature type="domain" description="SET" evidence="2">
    <location>
        <begin position="878"/>
        <end position="1007"/>
    </location>
</feature>
<dbReference type="GO" id="GO:0000785">
    <property type="term" value="C:chromatin"/>
    <property type="evidence" value="ECO:0007669"/>
    <property type="project" value="TreeGrafter"/>
</dbReference>
<evidence type="ECO:0000313" key="4">
    <source>
        <dbReference type="EMBL" id="KIW63486.1"/>
    </source>
</evidence>
<dbReference type="EMBL" id="KN846962">
    <property type="protein sequence ID" value="KIW63486.1"/>
    <property type="molecule type" value="Genomic_DNA"/>
</dbReference>
<dbReference type="GO" id="GO:0010468">
    <property type="term" value="P:regulation of gene expression"/>
    <property type="evidence" value="ECO:0007669"/>
    <property type="project" value="TreeGrafter"/>
</dbReference>
<dbReference type="SMART" id="SM00317">
    <property type="entry name" value="SET"/>
    <property type="match status" value="1"/>
</dbReference>
<organism evidence="4 5">
    <name type="scientific">Phialophora macrospora</name>
    <dbReference type="NCBI Taxonomy" id="1851006"/>
    <lineage>
        <taxon>Eukaryota</taxon>
        <taxon>Fungi</taxon>
        <taxon>Dikarya</taxon>
        <taxon>Ascomycota</taxon>
        <taxon>Pezizomycotina</taxon>
        <taxon>Eurotiomycetes</taxon>
        <taxon>Chaetothyriomycetidae</taxon>
        <taxon>Chaetothyriales</taxon>
        <taxon>Herpotrichiellaceae</taxon>
        <taxon>Phialophora</taxon>
    </lineage>
</organism>
<dbReference type="Proteomes" id="UP000054266">
    <property type="component" value="Unassembled WGS sequence"/>
</dbReference>
<dbReference type="SUPFAM" id="SSF51197">
    <property type="entry name" value="Clavaminate synthase-like"/>
    <property type="match status" value="1"/>
</dbReference>
<dbReference type="Pfam" id="PF00856">
    <property type="entry name" value="SET"/>
    <property type="match status" value="1"/>
</dbReference>
<sequence>MSDLIVRIQTLEASLSDIKRVLSQVLPRPHGVSTIGKETRRQTREAQGVPAWATAITSKLESVSTEVQRIREAVQNRPGSHGSLGGADGQAPHDPQRQTPGPDPATISKQPSDREQLPESLPTTTSARICQPADANPQIDASDSGKGLEASSASTSQLEMSAMVPQSLRARTPSFQDSDEARSATPSHETTAETTPEPQSSIPPALHPEKPNFSLSVAEMGDELIRNVMQFSADPAFTGKISIKNLPNVNWTDLAVSTPRPPEDYDLIGVAWSRSQVAGAANLHVAPRTYSFPGFPDFSQGIEPPSLEECLNYLDQLINDPPKAPIPYYVGSPLDDGPSVSVLNSILHPGQDLLQIDPIRGLNGVYWHWGPKGSGTPWHHEDLDLWSFNLGGSGWKLWIEIPESDTTAFEAFIRENWPTNNCDQFVRHTSVVISPETLRRNDIELKIDLQGPGELKVTRPKSYHMVVNMTDSFALAINFLPPSGPIVTRTTNICPHCGLYPLKIKGTRKVLYKPVNVTELNISSRVRSTDVNTNSTTTTADSITVRSATNSSRNGQLSTRKRPNTSETLPPQTKTKKTKRQVTLPQDQPDLDTVKKQIGSIDKLCKFPSFNGDPPSLAVFTAVAAIWSRPAIEQFCSLVKCTRDLSMAVKVYGDRPARVEHHIRGIDIAQRQTMFGTFIFRLHQLRLAEELDNSDGGRLRMDSNTLKRIMIRYNWKYDKLRYHRLKGRTWGRICGDHDGLLCFIFLDAKNSLNISPDIFINMKDDDLKMFHQLLKSDYTTAISSAGKAFQDALDCKASDADFLWEGSSVPVHTLSEEKLLASLQLYPSTVENTYEKDRYPDWPRPNGWPKEWDWPVDPTSLNPDERQCELCSEATCGCVNTVQRTMPRIKDYGGGKKRGLQAVAEGPGKVAYKKGDIIGQYTGELVPLGTKRDGWALDMWRIGRDFPFEDPVCQIYAKDRGNFTRLLNHHCIPNARCQPRAVSGRCRLMIEAKEDIQHGEEITIDYGPDYWDGKGCPCDATFHRGTNLSHGTA</sequence>
<name>A0A0D2CEH6_9EURO</name>
<dbReference type="InterPro" id="IPR003347">
    <property type="entry name" value="JmjC_dom"/>
</dbReference>
<evidence type="ECO:0000313" key="5">
    <source>
        <dbReference type="Proteomes" id="UP000054266"/>
    </source>
</evidence>
<feature type="compositionally biased region" description="Low complexity" evidence="1">
    <location>
        <begin position="529"/>
        <end position="547"/>
    </location>
</feature>
<dbReference type="HOGENOM" id="CLU_293884_0_0_1"/>
<reference evidence="4 5" key="1">
    <citation type="submission" date="2015-01" db="EMBL/GenBank/DDBJ databases">
        <title>The Genome Sequence of Capronia semiimmersa CBS27337.</title>
        <authorList>
            <consortium name="The Broad Institute Genomics Platform"/>
            <person name="Cuomo C."/>
            <person name="de Hoog S."/>
            <person name="Gorbushina A."/>
            <person name="Stielow B."/>
            <person name="Teixiera M."/>
            <person name="Abouelleil A."/>
            <person name="Chapman S.B."/>
            <person name="Priest M."/>
            <person name="Young S.K."/>
            <person name="Wortman J."/>
            <person name="Nusbaum C."/>
            <person name="Birren B."/>
        </authorList>
    </citation>
    <scope>NUCLEOTIDE SEQUENCE [LARGE SCALE GENOMIC DNA]</scope>
    <source>
        <strain evidence="4 5">CBS 27337</strain>
    </source>
</reference>
<dbReference type="GO" id="GO:0005634">
    <property type="term" value="C:nucleus"/>
    <property type="evidence" value="ECO:0007669"/>
    <property type="project" value="TreeGrafter"/>
</dbReference>
<dbReference type="PANTHER" id="PTHR10694">
    <property type="entry name" value="LYSINE-SPECIFIC DEMETHYLASE"/>
    <property type="match status" value="1"/>
</dbReference>
<proteinExistence type="predicted"/>
<dbReference type="Pfam" id="PF02373">
    <property type="entry name" value="JmjC"/>
    <property type="match status" value="1"/>
</dbReference>
<feature type="compositionally biased region" description="Polar residues" evidence="1">
    <location>
        <begin position="184"/>
        <end position="202"/>
    </location>
</feature>
<dbReference type="PROSITE" id="PS51184">
    <property type="entry name" value="JMJC"/>
    <property type="match status" value="1"/>
</dbReference>
<dbReference type="STRING" id="5601.A0A0D2CEH6"/>
<evidence type="ECO:0000259" key="2">
    <source>
        <dbReference type="PROSITE" id="PS50280"/>
    </source>
</evidence>
<dbReference type="InterPro" id="IPR046341">
    <property type="entry name" value="SET_dom_sf"/>
</dbReference>
<dbReference type="PROSITE" id="PS50280">
    <property type="entry name" value="SET"/>
    <property type="match status" value="1"/>
</dbReference>
<feature type="compositionally biased region" description="Polar residues" evidence="1">
    <location>
        <begin position="548"/>
        <end position="558"/>
    </location>
</feature>
<accession>A0A0D2CEH6</accession>
<dbReference type="Gene3D" id="2.170.270.10">
    <property type="entry name" value="SET domain"/>
    <property type="match status" value="1"/>
</dbReference>
<dbReference type="SUPFAM" id="SSF82199">
    <property type="entry name" value="SET domain"/>
    <property type="match status" value="1"/>
</dbReference>
<dbReference type="InterPro" id="IPR001214">
    <property type="entry name" value="SET_dom"/>
</dbReference>
<evidence type="ECO:0008006" key="6">
    <source>
        <dbReference type="Google" id="ProtNLM"/>
    </source>
</evidence>
<feature type="domain" description="JmjC" evidence="3">
    <location>
        <begin position="310"/>
        <end position="496"/>
    </location>
</feature>
<feature type="region of interest" description="Disordered" evidence="1">
    <location>
        <begin position="75"/>
        <end position="212"/>
    </location>
</feature>
<evidence type="ECO:0000256" key="1">
    <source>
        <dbReference type="SAM" id="MobiDB-lite"/>
    </source>
</evidence>
<keyword evidence="5" id="KW-1185">Reference proteome</keyword>